<evidence type="ECO:0000313" key="1">
    <source>
        <dbReference type="EMBL" id="SVA66486.1"/>
    </source>
</evidence>
<reference evidence="1" key="1">
    <citation type="submission" date="2018-05" db="EMBL/GenBank/DDBJ databases">
        <authorList>
            <person name="Lanie J.A."/>
            <person name="Ng W.-L."/>
            <person name="Kazmierczak K.M."/>
            <person name="Andrzejewski T.M."/>
            <person name="Davidsen T.M."/>
            <person name="Wayne K.J."/>
            <person name="Tettelin H."/>
            <person name="Glass J.I."/>
            <person name="Rusch D."/>
            <person name="Podicherti R."/>
            <person name="Tsui H.-C.T."/>
            <person name="Winkler M.E."/>
        </authorList>
    </citation>
    <scope>NUCLEOTIDE SEQUENCE</scope>
</reference>
<sequence>MIVNNLTPLELVTHLFSCLQIADNQIDWEEKEVWADTLSALFPDHTPD</sequence>
<name>A0A381XNY3_9ZZZZ</name>
<dbReference type="EMBL" id="UINC01015864">
    <property type="protein sequence ID" value="SVA66486.1"/>
    <property type="molecule type" value="Genomic_DNA"/>
</dbReference>
<dbReference type="AlphaFoldDB" id="A0A381XNY3"/>
<gene>
    <name evidence="1" type="ORF">METZ01_LOCUS119340</name>
</gene>
<proteinExistence type="predicted"/>
<accession>A0A381XNY3</accession>
<organism evidence="1">
    <name type="scientific">marine metagenome</name>
    <dbReference type="NCBI Taxonomy" id="408172"/>
    <lineage>
        <taxon>unclassified sequences</taxon>
        <taxon>metagenomes</taxon>
        <taxon>ecological metagenomes</taxon>
    </lineage>
</organism>
<feature type="non-terminal residue" evidence="1">
    <location>
        <position position="48"/>
    </location>
</feature>
<protein>
    <submittedName>
        <fullName evidence="1">Uncharacterized protein</fullName>
    </submittedName>
</protein>